<dbReference type="RefSeq" id="WP_342076619.1">
    <property type="nucleotide sequence ID" value="NZ_CP151767.2"/>
</dbReference>
<dbReference type="InterPro" id="IPR028082">
    <property type="entry name" value="Peripla_BP_I"/>
</dbReference>
<dbReference type="KEGG" id="yrh:AABB31_20550"/>
<sequence>MFARFSMVRNPAARLMAFMSMVWLAACDPTALSTTANTGQTIDTDAPVQVALLVPGGSGSGSDAFLAQNLENAARLAIADLNGPDIRLRVYNTGANPTTAASVARQAVGNGAQIILGPLFAEAANAAGVAVADQNVNVLAFSNNPTIAGGNVFVLGATFDNTAKRLVQYASRQGINRFMVLHADDVAGNLGQRAIRNAVTNNGSQVVAVESYPLSQQGITGSAGRIAASANNAGANGIFTTAAVNADLPILATSLPEAGVDINSTKLIGLTRWDAVPQAAALPGLQGGLFALPDQSTATLFSSRYAATYGEPPHPLAGLAYDGIAAIGALVASGDRNALTKSALTTSQGFRGTSGAFRLLPNGLNERALAVATIRNNQVVVVEQAPRSFGRAGF</sequence>
<protein>
    <submittedName>
        <fullName evidence="6">Penicillin-binding protein activator</fullName>
    </submittedName>
</protein>
<dbReference type="Proteomes" id="UP001470809">
    <property type="component" value="Chromosome"/>
</dbReference>
<comment type="similarity">
    <text evidence="1">Belongs to the leucine-binding protein family.</text>
</comment>
<organism evidence="6 7">
    <name type="scientific">Yoonia rhodophyticola</name>
    <dbReference type="NCBI Taxonomy" id="3137370"/>
    <lineage>
        <taxon>Bacteria</taxon>
        <taxon>Pseudomonadati</taxon>
        <taxon>Pseudomonadota</taxon>
        <taxon>Alphaproteobacteria</taxon>
        <taxon>Rhodobacterales</taxon>
        <taxon>Paracoccaceae</taxon>
        <taxon>Yoonia</taxon>
    </lineage>
</organism>
<evidence type="ECO:0000256" key="4">
    <source>
        <dbReference type="SAM" id="SignalP"/>
    </source>
</evidence>
<evidence type="ECO:0000256" key="3">
    <source>
        <dbReference type="ARBA" id="ARBA00022970"/>
    </source>
</evidence>
<proteinExistence type="inferred from homology"/>
<feature type="domain" description="Leucine-binding protein" evidence="5">
    <location>
        <begin position="48"/>
        <end position="376"/>
    </location>
</feature>
<dbReference type="PANTHER" id="PTHR30483">
    <property type="entry name" value="LEUCINE-SPECIFIC-BINDING PROTEIN"/>
    <property type="match status" value="1"/>
</dbReference>
<dbReference type="PANTHER" id="PTHR30483:SF6">
    <property type="entry name" value="PERIPLASMIC BINDING PROTEIN OF ABC TRANSPORTER FOR NATURAL AMINO ACIDS"/>
    <property type="match status" value="1"/>
</dbReference>
<name>A0AAN0MK91_9RHOB</name>
<evidence type="ECO:0000259" key="5">
    <source>
        <dbReference type="Pfam" id="PF13458"/>
    </source>
</evidence>
<dbReference type="InterPro" id="IPR051010">
    <property type="entry name" value="BCAA_transport"/>
</dbReference>
<evidence type="ECO:0000256" key="2">
    <source>
        <dbReference type="ARBA" id="ARBA00022729"/>
    </source>
</evidence>
<evidence type="ECO:0000313" key="6">
    <source>
        <dbReference type="EMBL" id="WZU67308.1"/>
    </source>
</evidence>
<dbReference type="Pfam" id="PF13458">
    <property type="entry name" value="Peripla_BP_6"/>
    <property type="match status" value="1"/>
</dbReference>
<dbReference type="SUPFAM" id="SSF53822">
    <property type="entry name" value="Periplasmic binding protein-like I"/>
    <property type="match status" value="1"/>
</dbReference>
<accession>A0AAN0MK91</accession>
<dbReference type="AlphaFoldDB" id="A0AAN0MK91"/>
<keyword evidence="7" id="KW-1185">Reference proteome</keyword>
<feature type="signal peptide" evidence="4">
    <location>
        <begin position="1"/>
        <end position="25"/>
    </location>
</feature>
<keyword evidence="3" id="KW-0813">Transport</keyword>
<dbReference type="CDD" id="cd06339">
    <property type="entry name" value="PBP1_YraM_LppC_lipoprotein-like"/>
    <property type="match status" value="1"/>
</dbReference>
<reference evidence="6 7" key="2">
    <citation type="submission" date="2024-08" db="EMBL/GenBank/DDBJ databases">
        <title>Phylogenomic analyses of a clade within the roseobacter group suggest taxonomic reassignments of species of the genera Aestuariivita, Citreicella, Loktanella, Nautella, Pelagibaca, Ruegeria, Thalassobius, Thiobacimonas and Tropicibacter, and the proposal o.</title>
        <authorList>
            <person name="Jeon C.O."/>
        </authorList>
    </citation>
    <scope>NUCLEOTIDE SEQUENCE [LARGE SCALE GENOMIC DNA]</scope>
    <source>
        <strain evidence="6 7">SS1-5</strain>
    </source>
</reference>
<dbReference type="EMBL" id="CP151767">
    <property type="protein sequence ID" value="WZU67308.1"/>
    <property type="molecule type" value="Genomic_DNA"/>
</dbReference>
<feature type="chain" id="PRO_5042825497" evidence="4">
    <location>
        <begin position="26"/>
        <end position="394"/>
    </location>
</feature>
<evidence type="ECO:0000256" key="1">
    <source>
        <dbReference type="ARBA" id="ARBA00010062"/>
    </source>
</evidence>
<reference evidence="7" key="1">
    <citation type="submission" date="2024-04" db="EMBL/GenBank/DDBJ databases">
        <title>Phylogenomic analyses of a clade within the roseobacter group suggest taxonomic reassignments of species of the genera Aestuariivita, Citreicella, Loktanella, Nautella, Pelagibaca, Ruegeria, Thalassobius, Thiobacimonas and Tropicibacter, and the proposal o.</title>
        <authorList>
            <person name="Jeon C.O."/>
        </authorList>
    </citation>
    <scope>NUCLEOTIDE SEQUENCE [LARGE SCALE GENOMIC DNA]</scope>
    <source>
        <strain evidence="7">SS1-5</strain>
    </source>
</reference>
<gene>
    <name evidence="6" type="ORF">AABB31_20550</name>
</gene>
<keyword evidence="3" id="KW-0029">Amino-acid transport</keyword>
<dbReference type="Gene3D" id="3.40.50.2300">
    <property type="match status" value="2"/>
</dbReference>
<keyword evidence="2 4" id="KW-0732">Signal</keyword>
<dbReference type="GO" id="GO:0006865">
    <property type="term" value="P:amino acid transport"/>
    <property type="evidence" value="ECO:0007669"/>
    <property type="project" value="UniProtKB-KW"/>
</dbReference>
<evidence type="ECO:0000313" key="7">
    <source>
        <dbReference type="Proteomes" id="UP001470809"/>
    </source>
</evidence>
<dbReference type="PROSITE" id="PS51257">
    <property type="entry name" value="PROKAR_LIPOPROTEIN"/>
    <property type="match status" value="1"/>
</dbReference>
<dbReference type="InterPro" id="IPR028081">
    <property type="entry name" value="Leu-bd"/>
</dbReference>